<evidence type="ECO:0000256" key="3">
    <source>
        <dbReference type="ARBA" id="ARBA00022960"/>
    </source>
</evidence>
<dbReference type="PANTHER" id="PTHR35800:SF1">
    <property type="entry name" value="RNA-BINDING PROTEIN KHPB"/>
    <property type="match status" value="1"/>
</dbReference>
<dbReference type="InterPro" id="IPR032782">
    <property type="entry name" value="KhpB_N"/>
</dbReference>
<dbReference type="AlphaFoldDB" id="A0A921AX11"/>
<comment type="domain">
    <text evidence="6">Has an N-terminal Jag-N domain and 2 RNA-binding domains (KH and R3H).</text>
</comment>
<evidence type="ECO:0000256" key="7">
    <source>
        <dbReference type="SAM" id="MobiDB-lite"/>
    </source>
</evidence>
<dbReference type="InterPro" id="IPR038008">
    <property type="entry name" value="Jag_KH"/>
</dbReference>
<dbReference type="CDD" id="cd02644">
    <property type="entry name" value="R3H_jag"/>
    <property type="match status" value="1"/>
</dbReference>
<dbReference type="InterPro" id="IPR039247">
    <property type="entry name" value="KhpB"/>
</dbReference>
<dbReference type="InterPro" id="IPR001374">
    <property type="entry name" value="R3H_dom"/>
</dbReference>
<dbReference type="GO" id="GO:0009252">
    <property type="term" value="P:peptidoglycan biosynthetic process"/>
    <property type="evidence" value="ECO:0007669"/>
    <property type="project" value="UniProtKB-UniRule"/>
</dbReference>
<evidence type="ECO:0000256" key="5">
    <source>
        <dbReference type="ARBA" id="ARBA00023316"/>
    </source>
</evidence>
<dbReference type="SUPFAM" id="SSF82708">
    <property type="entry name" value="R3H domain"/>
    <property type="match status" value="1"/>
</dbReference>
<name>A0A921AX11_9BACT</name>
<dbReference type="GO" id="GO:0005737">
    <property type="term" value="C:cytoplasm"/>
    <property type="evidence" value="ECO:0007669"/>
    <property type="project" value="UniProtKB-SubCell"/>
</dbReference>
<dbReference type="RefSeq" id="WP_304122460.1">
    <property type="nucleotide sequence ID" value="NZ_DYZA01000144.1"/>
</dbReference>
<dbReference type="InterPro" id="IPR015946">
    <property type="entry name" value="KH_dom-like_a/b"/>
</dbReference>
<dbReference type="SMART" id="SM01245">
    <property type="entry name" value="Jag_N"/>
    <property type="match status" value="1"/>
</dbReference>
<keyword evidence="3 6" id="KW-0133">Cell shape</keyword>
<comment type="caution">
    <text evidence="9">The sequence shown here is derived from an EMBL/GenBank/DDBJ whole genome shotgun (WGS) entry which is preliminary data.</text>
</comment>
<feature type="compositionally biased region" description="Basic and acidic residues" evidence="7">
    <location>
        <begin position="139"/>
        <end position="150"/>
    </location>
</feature>
<dbReference type="SMART" id="SM00393">
    <property type="entry name" value="R3H"/>
    <property type="match status" value="1"/>
</dbReference>
<comment type="subunit">
    <text evidence="6">Forms a complex with KhpA.</text>
</comment>
<dbReference type="GO" id="GO:0003723">
    <property type="term" value="F:RNA binding"/>
    <property type="evidence" value="ECO:0007669"/>
    <property type="project" value="UniProtKB-UniRule"/>
</dbReference>
<feature type="domain" description="R3H" evidence="8">
    <location>
        <begin position="286"/>
        <end position="352"/>
    </location>
</feature>
<evidence type="ECO:0000256" key="1">
    <source>
        <dbReference type="ARBA" id="ARBA00022490"/>
    </source>
</evidence>
<evidence type="ECO:0000259" key="8">
    <source>
        <dbReference type="PROSITE" id="PS51061"/>
    </source>
</evidence>
<dbReference type="GO" id="GO:0008360">
    <property type="term" value="P:regulation of cell shape"/>
    <property type="evidence" value="ECO:0007669"/>
    <property type="project" value="UniProtKB-KW"/>
</dbReference>
<evidence type="ECO:0000256" key="4">
    <source>
        <dbReference type="ARBA" id="ARBA00023186"/>
    </source>
</evidence>
<feature type="region of interest" description="Disordered" evidence="7">
    <location>
        <begin position="62"/>
        <end position="192"/>
    </location>
</feature>
<feature type="compositionally biased region" description="Basic and acidic residues" evidence="7">
    <location>
        <begin position="171"/>
        <end position="181"/>
    </location>
</feature>
<dbReference type="Gene3D" id="3.30.300.20">
    <property type="match status" value="1"/>
</dbReference>
<reference evidence="9" key="2">
    <citation type="submission" date="2021-09" db="EMBL/GenBank/DDBJ databases">
        <authorList>
            <person name="Gilroy R."/>
        </authorList>
    </citation>
    <scope>NUCLEOTIDE SEQUENCE</scope>
    <source>
        <strain evidence="9">ChiGjej2B2-19336</strain>
    </source>
</reference>
<protein>
    <recommendedName>
        <fullName evidence="6">RNA-binding protein KhpB</fullName>
    </recommendedName>
    <alternativeName>
        <fullName evidence="6">RNA-binding protein EloR</fullName>
    </alternativeName>
</protein>
<accession>A0A921AX11</accession>
<comment type="function">
    <text evidence="6">A probable RNA chaperone. Forms a complex with KhpA which binds to cellular RNA and controls its expression. Plays a role in peptidoglycan (PG) homeostasis and cell length regulation.</text>
</comment>
<organism evidence="9 10">
    <name type="scientific">Mailhella massiliensis</name>
    <dbReference type="NCBI Taxonomy" id="1903261"/>
    <lineage>
        <taxon>Bacteria</taxon>
        <taxon>Pseudomonadati</taxon>
        <taxon>Thermodesulfobacteriota</taxon>
        <taxon>Desulfovibrionia</taxon>
        <taxon>Desulfovibrionales</taxon>
        <taxon>Desulfovibrionaceae</taxon>
        <taxon>Mailhella</taxon>
    </lineage>
</organism>
<dbReference type="CDD" id="cd02414">
    <property type="entry name" value="KH-II_Jag"/>
    <property type="match status" value="1"/>
</dbReference>
<dbReference type="EMBL" id="DYZA01000144">
    <property type="protein sequence ID" value="HJD97402.1"/>
    <property type="molecule type" value="Genomic_DNA"/>
</dbReference>
<dbReference type="InterPro" id="IPR036867">
    <property type="entry name" value="R3H_dom_sf"/>
</dbReference>
<feature type="region of interest" description="Jag_N domain" evidence="6">
    <location>
        <begin position="6"/>
        <end position="56"/>
    </location>
</feature>
<evidence type="ECO:0000313" key="10">
    <source>
        <dbReference type="Proteomes" id="UP000698963"/>
    </source>
</evidence>
<keyword evidence="1 6" id="KW-0963">Cytoplasm</keyword>
<gene>
    <name evidence="6" type="primary">khpB</name>
    <name evidence="6" type="synonym">eloR</name>
    <name evidence="9" type="ORF">K8W16_07130</name>
</gene>
<proteinExistence type="inferred from homology"/>
<dbReference type="InterPro" id="IPR038247">
    <property type="entry name" value="Jag_N_dom_sf"/>
</dbReference>
<dbReference type="PANTHER" id="PTHR35800">
    <property type="entry name" value="PROTEIN JAG"/>
    <property type="match status" value="1"/>
</dbReference>
<keyword evidence="4 6" id="KW-0143">Chaperone</keyword>
<keyword evidence="2 6" id="KW-0694">RNA-binding</keyword>
<comment type="subcellular location">
    <subcellularLocation>
        <location evidence="6">Cytoplasm</location>
    </subcellularLocation>
</comment>
<comment type="similarity">
    <text evidence="6">Belongs to the KhpB RNA-binding protein family.</text>
</comment>
<keyword evidence="5 6" id="KW-0961">Cell wall biogenesis/degradation</keyword>
<evidence type="ECO:0000313" key="9">
    <source>
        <dbReference type="EMBL" id="HJD97402.1"/>
    </source>
</evidence>
<dbReference type="Pfam" id="PF13083">
    <property type="entry name" value="KH_KhpA-B"/>
    <property type="match status" value="1"/>
</dbReference>
<reference evidence="9" key="1">
    <citation type="journal article" date="2021" name="PeerJ">
        <title>Extensive microbial diversity within the chicken gut microbiome revealed by metagenomics and culture.</title>
        <authorList>
            <person name="Gilroy R."/>
            <person name="Ravi A."/>
            <person name="Getino M."/>
            <person name="Pursley I."/>
            <person name="Horton D.L."/>
            <person name="Alikhan N.F."/>
            <person name="Baker D."/>
            <person name="Gharbi K."/>
            <person name="Hall N."/>
            <person name="Watson M."/>
            <person name="Adriaenssens E.M."/>
            <person name="Foster-Nyarko E."/>
            <person name="Jarju S."/>
            <person name="Secka A."/>
            <person name="Antonio M."/>
            <person name="Oren A."/>
            <person name="Chaudhuri R.R."/>
            <person name="La Ragione R."/>
            <person name="Hildebrand F."/>
            <person name="Pallen M.J."/>
        </authorList>
    </citation>
    <scope>NUCLEOTIDE SEQUENCE</scope>
    <source>
        <strain evidence="9">ChiGjej2B2-19336</strain>
    </source>
</reference>
<evidence type="ECO:0000256" key="2">
    <source>
        <dbReference type="ARBA" id="ARBA00022884"/>
    </source>
</evidence>
<evidence type="ECO:0000256" key="6">
    <source>
        <dbReference type="HAMAP-Rule" id="MF_00867"/>
    </source>
</evidence>
<dbReference type="HAMAP" id="MF_00867">
    <property type="entry name" value="KhpB"/>
    <property type="match status" value="1"/>
</dbReference>
<dbReference type="Gene3D" id="3.30.1370.50">
    <property type="entry name" value="R3H-like domain"/>
    <property type="match status" value="1"/>
</dbReference>
<dbReference type="Pfam" id="PF01424">
    <property type="entry name" value="R3H"/>
    <property type="match status" value="1"/>
</dbReference>
<dbReference type="Pfam" id="PF14804">
    <property type="entry name" value="Jag_N"/>
    <property type="match status" value="1"/>
</dbReference>
<dbReference type="GO" id="GO:0071555">
    <property type="term" value="P:cell wall organization"/>
    <property type="evidence" value="ECO:0007669"/>
    <property type="project" value="UniProtKB-KW"/>
</dbReference>
<sequence length="353" mass="38597">MSESKEFLGKTLDAAIAEACAFYDVPREKLEIEIIEDAKTGIFGIVGARKAKIRARLATLPDFMQNPAAQPEKTEKQEGRRRRNERRKEKAEAAEAPKEEVKESSTEAEKESAPAAKALPMPRPSAVPALSPEPSAVKENAEDGEAKTEDSAGDAPRTRQSRQSRQNKGASRKEAAPKNDDADALESSLPRVPLAELDQEKLAETTKSIISKLVAPVLDIAPEAVDLSLEIGEDRIQVSVKSEDTGLLIGRDGQNLAAVQYLASRMVTRAMSAQVRLQVDAGDYHVRQDSRLQELALSLAEKVKATGKIQTTRPLSAYQRRVIHLALQDDPDVQTRSSGEGALKHVVILRRKD</sequence>
<dbReference type="Gene3D" id="3.30.30.80">
    <property type="entry name" value="probable RNA-binding protein from clostridium symbiosum atcc 14940"/>
    <property type="match status" value="1"/>
</dbReference>
<dbReference type="Proteomes" id="UP000698963">
    <property type="component" value="Unassembled WGS sequence"/>
</dbReference>
<dbReference type="InterPro" id="IPR034079">
    <property type="entry name" value="R3H_KhpB"/>
</dbReference>
<feature type="compositionally biased region" description="Basic and acidic residues" evidence="7">
    <location>
        <begin position="86"/>
        <end position="112"/>
    </location>
</feature>
<dbReference type="PROSITE" id="PS51061">
    <property type="entry name" value="R3H"/>
    <property type="match status" value="1"/>
</dbReference>